<dbReference type="OrthoDB" id="7594252at2"/>
<evidence type="ECO:0000313" key="2">
    <source>
        <dbReference type="Proteomes" id="UP000190092"/>
    </source>
</evidence>
<dbReference type="STRING" id="225324.SAMN02745126_05746"/>
<name>A0A1T4T695_9HYPH</name>
<keyword evidence="2" id="KW-1185">Reference proteome</keyword>
<gene>
    <name evidence="1" type="ORF">SAMN02745126_05746</name>
</gene>
<dbReference type="Gene3D" id="1.10.10.10">
    <property type="entry name" value="Winged helix-like DNA-binding domain superfamily/Winged helix DNA-binding domain"/>
    <property type="match status" value="1"/>
</dbReference>
<proteinExistence type="predicted"/>
<sequence>MDSPEIRRLLARAPHASIEEILAHPRFPEARKLYLDRFLAVYDGDPFLVRLLIESGRFVVYHLAVILEAGHDPERPETWFTVGRLKQLLSQFGLGVSQRQIDHLVARLRSVGFLEVRPAERDRRLRILKPTERMLAHDRDWLAAHYAPLTVLCPQNDYGPIMRGDATMHILQRQASLEFAPLGHKLLMAVPDMMLFFDRAGGHMVLAALLHTALEKTDDPHVAISYADIGDRFGVSRTHVRRLLMTAEETGLVQLKTRGGHRVEILPRLWASYNRAIAGGMFFHDLIYGTVTGRTSARVA</sequence>
<protein>
    <submittedName>
        <fullName evidence="1">Uncharacterized protein</fullName>
    </submittedName>
</protein>
<accession>A0A1T4T695</accession>
<dbReference type="RefSeq" id="WP_085937483.1">
    <property type="nucleotide sequence ID" value="NZ_FUWJ01000013.1"/>
</dbReference>
<reference evidence="2" key="1">
    <citation type="submission" date="2017-02" db="EMBL/GenBank/DDBJ databases">
        <authorList>
            <person name="Varghese N."/>
            <person name="Submissions S."/>
        </authorList>
    </citation>
    <scope>NUCLEOTIDE SEQUENCE [LARGE SCALE GENOMIC DNA]</scope>
    <source>
        <strain evidence="2">ATCC 27094</strain>
    </source>
</reference>
<dbReference type="SUPFAM" id="SSF46785">
    <property type="entry name" value="Winged helix' DNA-binding domain"/>
    <property type="match status" value="1"/>
</dbReference>
<dbReference type="EMBL" id="FUWJ01000013">
    <property type="protein sequence ID" value="SKA35917.1"/>
    <property type="molecule type" value="Genomic_DNA"/>
</dbReference>
<dbReference type="InterPro" id="IPR036388">
    <property type="entry name" value="WH-like_DNA-bd_sf"/>
</dbReference>
<dbReference type="Proteomes" id="UP000190092">
    <property type="component" value="Unassembled WGS sequence"/>
</dbReference>
<organism evidence="1 2">
    <name type="scientific">Enhydrobacter aerosaccus</name>
    <dbReference type="NCBI Taxonomy" id="225324"/>
    <lineage>
        <taxon>Bacteria</taxon>
        <taxon>Pseudomonadati</taxon>
        <taxon>Pseudomonadota</taxon>
        <taxon>Alphaproteobacteria</taxon>
        <taxon>Hyphomicrobiales</taxon>
        <taxon>Enhydrobacter</taxon>
    </lineage>
</organism>
<evidence type="ECO:0000313" key="1">
    <source>
        <dbReference type="EMBL" id="SKA35917.1"/>
    </source>
</evidence>
<dbReference type="InterPro" id="IPR036390">
    <property type="entry name" value="WH_DNA-bd_sf"/>
</dbReference>
<dbReference type="AlphaFoldDB" id="A0A1T4T695"/>